<dbReference type="InterPro" id="IPR037185">
    <property type="entry name" value="EmrE-like"/>
</dbReference>
<dbReference type="AlphaFoldDB" id="A0A7V4DDU1"/>
<evidence type="ECO:0000256" key="6">
    <source>
        <dbReference type="SAM" id="Phobius"/>
    </source>
</evidence>
<reference evidence="8" key="1">
    <citation type="journal article" date="2020" name="mSystems">
        <title>Genome- and Community-Level Interaction Insights into Carbon Utilization and Element Cycling Functions of Hydrothermarchaeota in Hydrothermal Sediment.</title>
        <authorList>
            <person name="Zhou Z."/>
            <person name="Liu Y."/>
            <person name="Xu W."/>
            <person name="Pan J."/>
            <person name="Luo Z.H."/>
            <person name="Li M."/>
        </authorList>
    </citation>
    <scope>NUCLEOTIDE SEQUENCE [LARGE SCALE GENOMIC DNA]</scope>
    <source>
        <strain evidence="8">SpSt-747</strain>
    </source>
</reference>
<evidence type="ECO:0000313" key="8">
    <source>
        <dbReference type="EMBL" id="HGI29982.1"/>
    </source>
</evidence>
<dbReference type="InterPro" id="IPR000620">
    <property type="entry name" value="EamA_dom"/>
</dbReference>
<proteinExistence type="predicted"/>
<sequence length="314" mass="35166">MPVSSMEYFERFHLRPTAILYQTRGHPYNRSMHGFRAYLPILGVLIFWGLSWPLSKMALQYMPPYALSFLRFATGAVFFLILTRKPSGTPKVLVGSLLNGALFVTTVNFAVRASQNPALTSSLVYTQPLFVALFSVLLGEERLHPHQGAGILLAFSGILIAARSVYFDWGAMLAIVSGFLWSLGILYYRKYLRDEHLVRFNASLNLFSALVLIPFLFRNDCCILSGAALFWGLCTAFSAQVVGFFLWFLSLKTLGAVTSGTFSLLVPACAYLFTYAIMGRAPTPWQVFGSALTLSGVFLAQWKREKRRQLLVKH</sequence>
<protein>
    <submittedName>
        <fullName evidence="8">DMT family transporter</fullName>
    </submittedName>
</protein>
<feature type="transmembrane region" description="Helical" evidence="6">
    <location>
        <begin position="229"/>
        <end position="249"/>
    </location>
</feature>
<dbReference type="GO" id="GO:0005886">
    <property type="term" value="C:plasma membrane"/>
    <property type="evidence" value="ECO:0007669"/>
    <property type="project" value="UniProtKB-SubCell"/>
</dbReference>
<evidence type="ECO:0000256" key="2">
    <source>
        <dbReference type="ARBA" id="ARBA00022475"/>
    </source>
</evidence>
<dbReference type="PANTHER" id="PTHR32322">
    <property type="entry name" value="INNER MEMBRANE TRANSPORTER"/>
    <property type="match status" value="1"/>
</dbReference>
<comment type="caution">
    <text evidence="8">The sequence shown here is derived from an EMBL/GenBank/DDBJ whole genome shotgun (WGS) entry which is preliminary data.</text>
</comment>
<feature type="transmembrane region" description="Helical" evidence="6">
    <location>
        <begin position="117"/>
        <end position="137"/>
    </location>
</feature>
<evidence type="ECO:0000256" key="1">
    <source>
        <dbReference type="ARBA" id="ARBA00004651"/>
    </source>
</evidence>
<feature type="transmembrane region" description="Helical" evidence="6">
    <location>
        <begin position="200"/>
        <end position="217"/>
    </location>
</feature>
<evidence type="ECO:0000256" key="5">
    <source>
        <dbReference type="ARBA" id="ARBA00023136"/>
    </source>
</evidence>
<evidence type="ECO:0000256" key="3">
    <source>
        <dbReference type="ARBA" id="ARBA00022692"/>
    </source>
</evidence>
<evidence type="ECO:0000259" key="7">
    <source>
        <dbReference type="Pfam" id="PF00892"/>
    </source>
</evidence>
<dbReference type="Pfam" id="PF00892">
    <property type="entry name" value="EamA"/>
    <property type="match status" value="2"/>
</dbReference>
<dbReference type="PANTHER" id="PTHR32322:SF18">
    <property type="entry name" value="S-ADENOSYLMETHIONINE_S-ADENOSYLHOMOCYSTEINE TRANSPORTER"/>
    <property type="match status" value="1"/>
</dbReference>
<dbReference type="SUPFAM" id="SSF103481">
    <property type="entry name" value="Multidrug resistance efflux transporter EmrE"/>
    <property type="match status" value="2"/>
</dbReference>
<feature type="transmembrane region" description="Helical" evidence="6">
    <location>
        <begin position="172"/>
        <end position="188"/>
    </location>
</feature>
<feature type="transmembrane region" description="Helical" evidence="6">
    <location>
        <begin position="284"/>
        <end position="302"/>
    </location>
</feature>
<evidence type="ECO:0000256" key="4">
    <source>
        <dbReference type="ARBA" id="ARBA00022989"/>
    </source>
</evidence>
<feature type="transmembrane region" description="Helical" evidence="6">
    <location>
        <begin position="37"/>
        <end position="55"/>
    </location>
</feature>
<feature type="transmembrane region" description="Helical" evidence="6">
    <location>
        <begin position="256"/>
        <end position="278"/>
    </location>
</feature>
<keyword evidence="3 6" id="KW-0812">Transmembrane</keyword>
<accession>A0A7V4DDU1</accession>
<feature type="domain" description="EamA" evidence="7">
    <location>
        <begin position="169"/>
        <end position="299"/>
    </location>
</feature>
<name>A0A7V4DDU1_9BACT</name>
<dbReference type="InterPro" id="IPR050638">
    <property type="entry name" value="AA-Vitamin_Transporters"/>
</dbReference>
<keyword evidence="5 6" id="KW-0472">Membrane</keyword>
<dbReference type="EMBL" id="DTFV01000028">
    <property type="protein sequence ID" value="HGI29982.1"/>
    <property type="molecule type" value="Genomic_DNA"/>
</dbReference>
<feature type="transmembrane region" description="Helical" evidence="6">
    <location>
        <begin position="92"/>
        <end position="111"/>
    </location>
</feature>
<feature type="transmembrane region" description="Helical" evidence="6">
    <location>
        <begin position="61"/>
        <end position="80"/>
    </location>
</feature>
<gene>
    <name evidence="8" type="ORF">ENV30_01525</name>
</gene>
<comment type="subcellular location">
    <subcellularLocation>
        <location evidence="1">Cell membrane</location>
        <topology evidence="1">Multi-pass membrane protein</topology>
    </subcellularLocation>
</comment>
<keyword evidence="4 6" id="KW-1133">Transmembrane helix</keyword>
<feature type="domain" description="EamA" evidence="7">
    <location>
        <begin position="38"/>
        <end position="161"/>
    </location>
</feature>
<keyword evidence="2" id="KW-1003">Cell membrane</keyword>
<organism evidence="8">
    <name type="scientific">Candidatus Caldatribacterium californiense</name>
    <dbReference type="NCBI Taxonomy" id="1454726"/>
    <lineage>
        <taxon>Bacteria</taxon>
        <taxon>Pseudomonadati</taxon>
        <taxon>Atribacterota</taxon>
        <taxon>Atribacteria</taxon>
        <taxon>Atribacterales</taxon>
        <taxon>Candidatus Caldatribacteriaceae</taxon>
        <taxon>Candidatus Caldatribacterium</taxon>
    </lineage>
</organism>